<feature type="domain" description="DinB-like" evidence="5">
    <location>
        <begin position="17"/>
        <end position="151"/>
    </location>
</feature>
<comment type="pathway">
    <text evidence="3">Amino-acid biosynthesis; ergothioneine biosynthesis.</text>
</comment>
<dbReference type="InterPro" id="IPR024775">
    <property type="entry name" value="DinB-like"/>
</dbReference>
<organism evidence="6">
    <name type="scientific">freshwater metagenome</name>
    <dbReference type="NCBI Taxonomy" id="449393"/>
    <lineage>
        <taxon>unclassified sequences</taxon>
        <taxon>metagenomes</taxon>
        <taxon>ecological metagenomes</taxon>
    </lineage>
</organism>
<keyword evidence="1" id="KW-0560">Oxidoreductase</keyword>
<dbReference type="InterPro" id="IPR034660">
    <property type="entry name" value="DinB/YfiT-like"/>
</dbReference>
<dbReference type="InterPro" id="IPR042095">
    <property type="entry name" value="SUMF_sf"/>
</dbReference>
<evidence type="ECO:0000259" key="4">
    <source>
        <dbReference type="Pfam" id="PF03781"/>
    </source>
</evidence>
<keyword evidence="2" id="KW-0408">Iron</keyword>
<reference evidence="6" key="1">
    <citation type="submission" date="2020-05" db="EMBL/GenBank/DDBJ databases">
        <authorList>
            <person name="Chiriac C."/>
            <person name="Salcher M."/>
            <person name="Ghai R."/>
            <person name="Kavagutti S V."/>
        </authorList>
    </citation>
    <scope>NUCLEOTIDE SEQUENCE</scope>
</reference>
<dbReference type="Pfam" id="PF03781">
    <property type="entry name" value="FGE-sulfatase"/>
    <property type="match status" value="1"/>
</dbReference>
<evidence type="ECO:0000313" key="6">
    <source>
        <dbReference type="EMBL" id="CAB4752681.1"/>
    </source>
</evidence>
<dbReference type="InterPro" id="IPR005532">
    <property type="entry name" value="SUMF_dom"/>
</dbReference>
<name>A0A6J6TYN6_9ZZZZ</name>
<evidence type="ECO:0000256" key="3">
    <source>
        <dbReference type="ARBA" id="ARBA00037882"/>
    </source>
</evidence>
<dbReference type="AlphaFoldDB" id="A0A6J6TYN6"/>
<evidence type="ECO:0000256" key="2">
    <source>
        <dbReference type="ARBA" id="ARBA00023004"/>
    </source>
</evidence>
<dbReference type="SUPFAM" id="SSF56436">
    <property type="entry name" value="C-type lectin-like"/>
    <property type="match status" value="1"/>
</dbReference>
<dbReference type="Pfam" id="PF12867">
    <property type="entry name" value="DinB_2"/>
    <property type="match status" value="1"/>
</dbReference>
<sequence>MTDHGPAAWDPTTVVDRFEQVRAHTELLAAPLSPEDQTVQSMPDVSPTKWHRAHVTWFFETFLLAEHEDGFTPFQEQYWFLFNSYYESLGPRYARPNRGLVTRPGAHEVGDYRRNVDARVRDLVERLDDGALGKLAPVLELGFHHEQQHQELLLMDIKHVLSRNPLQPSYAGGRRAPGEPDRLGWLDVEGGLVEVGHGGEGFCFDNELPRHRQWLEPYRIADRLVTNGEWLTFMADGGYDRPQLWLSEGWARVQAEGWRAPFYWSEHDGVWLEHTLHGTWPVDPASPATHVSFFEAEAYATWAGKRLPTEAEWEHAAVVDGQRDPGAPTTRGANLADLESFHPRAAAAPTGGGPRLRQLYGDCWEWTASAYHPYPGFRAPDGAIGEYNGKFMSNQMVLRGGCALTPPDHARLTYRNFFPHAARWAMSGVRLADGGAPA</sequence>
<dbReference type="PANTHER" id="PTHR23150:SF36">
    <property type="entry name" value="HERCYNINE OXYGENASE"/>
    <property type="match status" value="1"/>
</dbReference>
<dbReference type="NCBIfam" id="TIGR03440">
    <property type="entry name" value="egtB_TIGR03440"/>
    <property type="match status" value="1"/>
</dbReference>
<evidence type="ECO:0000259" key="5">
    <source>
        <dbReference type="Pfam" id="PF12867"/>
    </source>
</evidence>
<dbReference type="PANTHER" id="PTHR23150">
    <property type="entry name" value="SULFATASE MODIFYING FACTOR 1, 2"/>
    <property type="match status" value="1"/>
</dbReference>
<feature type="domain" description="Sulfatase-modifying factor enzyme-like" evidence="4">
    <location>
        <begin position="185"/>
        <end position="432"/>
    </location>
</feature>
<dbReference type="InterPro" id="IPR016187">
    <property type="entry name" value="CTDL_fold"/>
</dbReference>
<dbReference type="InterPro" id="IPR051043">
    <property type="entry name" value="Sulfatase_Mod_Factor_Kinase"/>
</dbReference>
<proteinExistence type="predicted"/>
<dbReference type="InterPro" id="IPR017806">
    <property type="entry name" value="EgtB"/>
</dbReference>
<dbReference type="Gene3D" id="3.90.1580.10">
    <property type="entry name" value="paralog of FGE (formylglycine-generating enzyme)"/>
    <property type="match status" value="1"/>
</dbReference>
<dbReference type="SUPFAM" id="SSF109854">
    <property type="entry name" value="DinB/YfiT-like putative metalloenzymes"/>
    <property type="match status" value="1"/>
</dbReference>
<evidence type="ECO:0000256" key="1">
    <source>
        <dbReference type="ARBA" id="ARBA00023002"/>
    </source>
</evidence>
<dbReference type="EMBL" id="CAEZYQ010000016">
    <property type="protein sequence ID" value="CAB4752681.1"/>
    <property type="molecule type" value="Genomic_DNA"/>
</dbReference>
<gene>
    <name evidence="6" type="ORF">UFOPK2761_02079</name>
</gene>
<dbReference type="GO" id="GO:0052699">
    <property type="term" value="P:ergothioneine biosynthetic process"/>
    <property type="evidence" value="ECO:0007669"/>
    <property type="project" value="InterPro"/>
</dbReference>
<accession>A0A6J6TYN6</accession>
<protein>
    <submittedName>
        <fullName evidence="6">Unannotated protein</fullName>
    </submittedName>
</protein>